<keyword evidence="2" id="KW-0695">RNA-directed DNA polymerase</keyword>
<proteinExistence type="predicted"/>
<evidence type="ECO:0000313" key="3">
    <source>
        <dbReference type="Proteomes" id="UP001151760"/>
    </source>
</evidence>
<sequence length="200" mass="22972">MSRAKDENAVEVDFDASPNPSIVYLLPLNHHAELIGIGDVNNNELTWNCMELSMMLEHVQARVAPTDVDSLLRRLARRVTFERRDERPEQPRVVYVLILDINYFCHFLDILENYNPMDDEPMWATDRVVAPTPGSVITISETANEFAIKGDHLTLIKGNQFDGEVKTWLDELNEGTITTWDELRTAFISRFFPQPYSTDS</sequence>
<keyword evidence="3" id="KW-1185">Reference proteome</keyword>
<organism evidence="2 3">
    <name type="scientific">Tanacetum coccineum</name>
    <dbReference type="NCBI Taxonomy" id="301880"/>
    <lineage>
        <taxon>Eukaryota</taxon>
        <taxon>Viridiplantae</taxon>
        <taxon>Streptophyta</taxon>
        <taxon>Embryophyta</taxon>
        <taxon>Tracheophyta</taxon>
        <taxon>Spermatophyta</taxon>
        <taxon>Magnoliopsida</taxon>
        <taxon>eudicotyledons</taxon>
        <taxon>Gunneridae</taxon>
        <taxon>Pentapetalae</taxon>
        <taxon>asterids</taxon>
        <taxon>campanulids</taxon>
        <taxon>Asterales</taxon>
        <taxon>Asteraceae</taxon>
        <taxon>Asteroideae</taxon>
        <taxon>Anthemideae</taxon>
        <taxon>Anthemidinae</taxon>
        <taxon>Tanacetum</taxon>
    </lineage>
</organism>
<comment type="caution">
    <text evidence="2">The sequence shown here is derived from an EMBL/GenBank/DDBJ whole genome shotgun (WGS) entry which is preliminary data.</text>
</comment>
<reference evidence="2" key="2">
    <citation type="submission" date="2022-01" db="EMBL/GenBank/DDBJ databases">
        <authorList>
            <person name="Yamashiro T."/>
            <person name="Shiraishi A."/>
            <person name="Satake H."/>
            <person name="Nakayama K."/>
        </authorList>
    </citation>
    <scope>NUCLEOTIDE SEQUENCE</scope>
</reference>
<gene>
    <name evidence="2" type="ORF">Tco_0841575</name>
</gene>
<dbReference type="EMBL" id="BQNB010012725">
    <property type="protein sequence ID" value="GJT07113.1"/>
    <property type="molecule type" value="Genomic_DNA"/>
</dbReference>
<protein>
    <submittedName>
        <fullName evidence="2">Reverse transcriptase domain-containing protein</fullName>
    </submittedName>
</protein>
<feature type="domain" description="Retrotransposon gag" evidence="1">
    <location>
        <begin position="160"/>
        <end position="196"/>
    </location>
</feature>
<dbReference type="GO" id="GO:0003964">
    <property type="term" value="F:RNA-directed DNA polymerase activity"/>
    <property type="evidence" value="ECO:0007669"/>
    <property type="project" value="UniProtKB-KW"/>
</dbReference>
<reference evidence="2" key="1">
    <citation type="journal article" date="2022" name="Int. J. Mol. Sci.">
        <title>Draft Genome of Tanacetum Coccineum: Genomic Comparison of Closely Related Tanacetum-Family Plants.</title>
        <authorList>
            <person name="Yamashiro T."/>
            <person name="Shiraishi A."/>
            <person name="Nakayama K."/>
            <person name="Satake H."/>
        </authorList>
    </citation>
    <scope>NUCLEOTIDE SEQUENCE</scope>
</reference>
<evidence type="ECO:0000259" key="1">
    <source>
        <dbReference type="Pfam" id="PF03732"/>
    </source>
</evidence>
<keyword evidence="2" id="KW-0548">Nucleotidyltransferase</keyword>
<evidence type="ECO:0000313" key="2">
    <source>
        <dbReference type="EMBL" id="GJT07113.1"/>
    </source>
</evidence>
<name>A0ABQ5B0M7_9ASTR</name>
<dbReference type="InterPro" id="IPR005162">
    <property type="entry name" value="Retrotrans_gag_dom"/>
</dbReference>
<keyword evidence="2" id="KW-0808">Transferase</keyword>
<dbReference type="Proteomes" id="UP001151760">
    <property type="component" value="Unassembled WGS sequence"/>
</dbReference>
<dbReference type="Pfam" id="PF03732">
    <property type="entry name" value="Retrotrans_gag"/>
    <property type="match status" value="1"/>
</dbReference>
<accession>A0ABQ5B0M7</accession>